<comment type="subcellular location">
    <subcellularLocation>
        <location evidence="1">Cell membrane</location>
        <topology evidence="1">Lipid-anchor</topology>
    </subcellularLocation>
</comment>
<evidence type="ECO:0000256" key="1">
    <source>
        <dbReference type="ARBA" id="ARBA00004193"/>
    </source>
</evidence>
<reference evidence="9 10" key="1">
    <citation type="journal article" date="2015" name="Infect. Genet. Evol.">
        <title>Genomic sequences of six botulinum neurotoxin-producing strains representing three clostridial species illustrate the mobility and diversity of botulinum neurotoxin genes.</title>
        <authorList>
            <person name="Smith T.J."/>
            <person name="Hill K.K."/>
            <person name="Xie G."/>
            <person name="Foley B.T."/>
            <person name="Williamson C.H."/>
            <person name="Foster J.T."/>
            <person name="Johnson S.L."/>
            <person name="Chertkov O."/>
            <person name="Teshima H."/>
            <person name="Gibbons H.S."/>
            <person name="Johnsky L.A."/>
            <person name="Karavis M.A."/>
            <person name="Smith L.A."/>
        </authorList>
    </citation>
    <scope>NUCLEOTIDE SEQUENCE [LARGE SCALE GENOMIC DNA]</scope>
    <source>
        <strain evidence="9 10">CDC 2741</strain>
    </source>
</reference>
<dbReference type="InterPro" id="IPR050957">
    <property type="entry name" value="BMP_lipoprotein"/>
</dbReference>
<sequence length="356" mass="37908">MKCKKHIAFLLTLIIAFSTVLVGCGSSNGSKDDSSKGGKKTKVALLLAGYLGDKSFNDSANEGVKKAQGEFDLEVKIMETDKPADWESNTMAMASSGEYDLILAVSAQYEDIMKTIAPQFPDQKFAIIDGVVDEPNVASAIFAQNEGSFLAGAAAALFTQKTNIKNVNEDKVIGWVGGVDIPVLQDFLTGYKQGAAYIDPSTKVLEAFAGSFSDPLKGKELTLAQYSQGADIVMNVASGTGNGILEAAKESGKYAIGVDQDQDGIYPGNILTSMLKRIDVTSYTVIKSIADGSFKAGETLYMDVTNGGVGLTDMTVMKEALGKDFPEDILTKVKEIEEKIKSGEIKVKSHPGFGKK</sequence>
<keyword evidence="4 7" id="KW-0732">Signal</keyword>
<keyword evidence="10" id="KW-1185">Reference proteome</keyword>
<evidence type="ECO:0000256" key="3">
    <source>
        <dbReference type="ARBA" id="ARBA00022475"/>
    </source>
</evidence>
<evidence type="ECO:0000259" key="8">
    <source>
        <dbReference type="Pfam" id="PF02608"/>
    </source>
</evidence>
<dbReference type="InterPro" id="IPR003760">
    <property type="entry name" value="PnrA-like"/>
</dbReference>
<comment type="caution">
    <text evidence="9">The sequence shown here is derived from an EMBL/GenBank/DDBJ whole genome shotgun (WGS) entry which is preliminary data.</text>
</comment>
<name>A0A0C1R2Z3_9CLOT</name>
<dbReference type="Pfam" id="PF02608">
    <property type="entry name" value="Bmp"/>
    <property type="match status" value="1"/>
</dbReference>
<keyword evidence="5" id="KW-0472">Membrane</keyword>
<accession>A0A0C1R2Z3</accession>
<gene>
    <name evidence="9" type="ORF">U732_953</name>
</gene>
<dbReference type="RefSeq" id="WP_039637140.1">
    <property type="nucleotide sequence ID" value="NZ_AYSO01000020.1"/>
</dbReference>
<dbReference type="EMBL" id="AYSO01000020">
    <property type="protein sequence ID" value="KIE44816.1"/>
    <property type="molecule type" value="Genomic_DNA"/>
</dbReference>
<dbReference type="InterPro" id="IPR028082">
    <property type="entry name" value="Peripla_BP_I"/>
</dbReference>
<dbReference type="Proteomes" id="UP000031366">
    <property type="component" value="Unassembled WGS sequence"/>
</dbReference>
<feature type="signal peptide" evidence="7">
    <location>
        <begin position="1"/>
        <end position="22"/>
    </location>
</feature>
<organism evidence="9 10">
    <name type="scientific">Clostridium argentinense CDC 2741</name>
    <dbReference type="NCBI Taxonomy" id="1418104"/>
    <lineage>
        <taxon>Bacteria</taxon>
        <taxon>Bacillati</taxon>
        <taxon>Bacillota</taxon>
        <taxon>Clostridia</taxon>
        <taxon>Eubacteriales</taxon>
        <taxon>Clostridiaceae</taxon>
        <taxon>Clostridium</taxon>
    </lineage>
</organism>
<dbReference type="PROSITE" id="PS51257">
    <property type="entry name" value="PROKAR_LIPOPROTEIN"/>
    <property type="match status" value="1"/>
</dbReference>
<dbReference type="GO" id="GO:0005886">
    <property type="term" value="C:plasma membrane"/>
    <property type="evidence" value="ECO:0007669"/>
    <property type="project" value="UniProtKB-SubCell"/>
</dbReference>
<dbReference type="PANTHER" id="PTHR34296">
    <property type="entry name" value="TRANSCRIPTIONAL ACTIVATOR PROTEIN MED"/>
    <property type="match status" value="1"/>
</dbReference>
<dbReference type="OrthoDB" id="9769871at2"/>
<feature type="chain" id="PRO_5039528443" evidence="7">
    <location>
        <begin position="23"/>
        <end position="356"/>
    </location>
</feature>
<evidence type="ECO:0000256" key="7">
    <source>
        <dbReference type="SAM" id="SignalP"/>
    </source>
</evidence>
<evidence type="ECO:0000256" key="5">
    <source>
        <dbReference type="ARBA" id="ARBA00023136"/>
    </source>
</evidence>
<dbReference type="PANTHER" id="PTHR34296:SF2">
    <property type="entry name" value="ABC TRANSPORTER GUANOSINE-BINDING PROTEIN NUPN"/>
    <property type="match status" value="1"/>
</dbReference>
<evidence type="ECO:0000256" key="2">
    <source>
        <dbReference type="ARBA" id="ARBA00008610"/>
    </source>
</evidence>
<evidence type="ECO:0000313" key="9">
    <source>
        <dbReference type="EMBL" id="KIE44816.1"/>
    </source>
</evidence>
<evidence type="ECO:0000256" key="6">
    <source>
        <dbReference type="ARBA" id="ARBA00023288"/>
    </source>
</evidence>
<dbReference type="SUPFAM" id="SSF53822">
    <property type="entry name" value="Periplasmic binding protein-like I"/>
    <property type="match status" value="1"/>
</dbReference>
<keyword evidence="3" id="KW-1003">Cell membrane</keyword>
<dbReference type="CDD" id="cd19964">
    <property type="entry name" value="PBP1_BMP-like"/>
    <property type="match status" value="1"/>
</dbReference>
<dbReference type="AlphaFoldDB" id="A0A0C1R2Z3"/>
<comment type="similarity">
    <text evidence="2">Belongs to the BMP lipoprotein family.</text>
</comment>
<evidence type="ECO:0000313" key="10">
    <source>
        <dbReference type="Proteomes" id="UP000031366"/>
    </source>
</evidence>
<feature type="domain" description="ABC transporter substrate-binding protein PnrA-like" evidence="8">
    <location>
        <begin position="40"/>
        <end position="349"/>
    </location>
</feature>
<evidence type="ECO:0000256" key="4">
    <source>
        <dbReference type="ARBA" id="ARBA00022729"/>
    </source>
</evidence>
<dbReference type="Gene3D" id="3.40.50.2300">
    <property type="match status" value="2"/>
</dbReference>
<proteinExistence type="inferred from homology"/>
<dbReference type="STRING" id="29341.RSJ17_07545"/>
<protein>
    <submittedName>
        <fullName evidence="9">Basic membrane family protein</fullName>
    </submittedName>
</protein>
<keyword evidence="6" id="KW-0449">Lipoprotein</keyword>